<evidence type="ECO:0000313" key="2">
    <source>
        <dbReference type="Proteomes" id="UP000502041"/>
    </source>
</evidence>
<name>A0A6H2H734_9BURK</name>
<proteinExistence type="predicted"/>
<dbReference type="Proteomes" id="UP000502041">
    <property type="component" value="Chromosome"/>
</dbReference>
<organism evidence="1 2">
    <name type="scientific">Polaromonas vacuolata</name>
    <dbReference type="NCBI Taxonomy" id="37448"/>
    <lineage>
        <taxon>Bacteria</taxon>
        <taxon>Pseudomonadati</taxon>
        <taxon>Pseudomonadota</taxon>
        <taxon>Betaproteobacteria</taxon>
        <taxon>Burkholderiales</taxon>
        <taxon>Comamonadaceae</taxon>
        <taxon>Polaromonas</taxon>
    </lineage>
</organism>
<evidence type="ECO:0000313" key="1">
    <source>
        <dbReference type="EMBL" id="QJC55577.1"/>
    </source>
</evidence>
<reference evidence="1 2" key="1">
    <citation type="submission" date="2020-04" db="EMBL/GenBank/DDBJ databases">
        <title>Complete genome of a Psychrophilic, Marine, Gas Vacuolate Bacterium Polaromonas vacuolata KCTC 22033T.</title>
        <authorList>
            <person name="Hwang K."/>
            <person name="Kim K.M."/>
        </authorList>
    </citation>
    <scope>NUCLEOTIDE SEQUENCE [LARGE SCALE GENOMIC DNA]</scope>
    <source>
        <strain evidence="1 2">KCTC 22033</strain>
    </source>
</reference>
<sequence>MNISLIYDRMLQSKLQLQQVKKTNHQDCLFTVIHAEIF</sequence>
<dbReference type="AlphaFoldDB" id="A0A6H2H734"/>
<keyword evidence="2" id="KW-1185">Reference proteome</keyword>
<dbReference type="EMBL" id="CP051461">
    <property type="protein sequence ID" value="QJC55577.1"/>
    <property type="molecule type" value="Genomic_DNA"/>
</dbReference>
<protein>
    <submittedName>
        <fullName evidence="1">Uncharacterized protein</fullName>
    </submittedName>
</protein>
<gene>
    <name evidence="1" type="ORF">HC248_00858</name>
</gene>
<accession>A0A6H2H734</accession>
<dbReference type="KEGG" id="pvac:HC248_00858"/>